<dbReference type="PANTHER" id="PTHR46268:SF6">
    <property type="entry name" value="UNIVERSAL STRESS PROTEIN UP12"/>
    <property type="match status" value="1"/>
</dbReference>
<sequence length="144" mass="15668">MSGTLVVGYDASDTAERALAHAVDVAKKQDSRIVLVHVLEWSPYSFLTPEELEERHSRRREELARAESAVIAPVKTRLEDEGISVETQINYGHTAELLMKVAKERGASQIIVGRDGHGGFAARFFGSTAATLVQLAPVPCTIVP</sequence>
<dbReference type="EMBL" id="JBHTMU010000014">
    <property type="protein sequence ID" value="MFD1342640.1"/>
    <property type="molecule type" value="Genomic_DNA"/>
</dbReference>
<dbReference type="InterPro" id="IPR006016">
    <property type="entry name" value="UspA"/>
</dbReference>
<comment type="similarity">
    <text evidence="1">Belongs to the universal stress protein A family.</text>
</comment>
<dbReference type="PRINTS" id="PR01438">
    <property type="entry name" value="UNVRSLSTRESS"/>
</dbReference>
<reference evidence="4" key="1">
    <citation type="journal article" date="2019" name="Int. J. Syst. Evol. Microbiol.">
        <title>The Global Catalogue of Microorganisms (GCM) 10K type strain sequencing project: providing services to taxonomists for standard genome sequencing and annotation.</title>
        <authorList>
            <consortium name="The Broad Institute Genomics Platform"/>
            <consortium name="The Broad Institute Genome Sequencing Center for Infectious Disease"/>
            <person name="Wu L."/>
            <person name="Ma J."/>
        </authorList>
    </citation>
    <scope>NUCLEOTIDE SEQUENCE [LARGE SCALE GENOMIC DNA]</scope>
    <source>
        <strain evidence="4">CCUG 62953</strain>
    </source>
</reference>
<feature type="domain" description="UspA" evidence="2">
    <location>
        <begin position="2"/>
        <end position="144"/>
    </location>
</feature>
<dbReference type="RefSeq" id="WP_386802892.1">
    <property type="nucleotide sequence ID" value="NZ_JBHTMU010000014.1"/>
</dbReference>
<evidence type="ECO:0000313" key="4">
    <source>
        <dbReference type="Proteomes" id="UP001597135"/>
    </source>
</evidence>
<dbReference type="Pfam" id="PF00582">
    <property type="entry name" value="Usp"/>
    <property type="match status" value="1"/>
</dbReference>
<evidence type="ECO:0000259" key="2">
    <source>
        <dbReference type="Pfam" id="PF00582"/>
    </source>
</evidence>
<name>A0ABW3ZIS0_9RHOB</name>
<proteinExistence type="inferred from homology"/>
<dbReference type="SUPFAM" id="SSF52402">
    <property type="entry name" value="Adenine nucleotide alpha hydrolases-like"/>
    <property type="match status" value="1"/>
</dbReference>
<evidence type="ECO:0000256" key="1">
    <source>
        <dbReference type="ARBA" id="ARBA00008791"/>
    </source>
</evidence>
<dbReference type="PANTHER" id="PTHR46268">
    <property type="entry name" value="STRESS RESPONSE PROTEIN NHAX"/>
    <property type="match status" value="1"/>
</dbReference>
<gene>
    <name evidence="3" type="ORF">ACFQ4E_09445</name>
</gene>
<accession>A0ABW3ZIS0</accession>
<dbReference type="Proteomes" id="UP001597135">
    <property type="component" value="Unassembled WGS sequence"/>
</dbReference>
<comment type="caution">
    <text evidence="3">The sequence shown here is derived from an EMBL/GenBank/DDBJ whole genome shotgun (WGS) entry which is preliminary data.</text>
</comment>
<dbReference type="InterPro" id="IPR014729">
    <property type="entry name" value="Rossmann-like_a/b/a_fold"/>
</dbReference>
<keyword evidence="4" id="KW-1185">Reference proteome</keyword>
<evidence type="ECO:0000313" key="3">
    <source>
        <dbReference type="EMBL" id="MFD1342640.1"/>
    </source>
</evidence>
<dbReference type="Gene3D" id="3.40.50.620">
    <property type="entry name" value="HUPs"/>
    <property type="match status" value="1"/>
</dbReference>
<organism evidence="3 4">
    <name type="scientific">Litorisediminicola beolgyonensis</name>
    <dbReference type="NCBI Taxonomy" id="1173614"/>
    <lineage>
        <taxon>Bacteria</taxon>
        <taxon>Pseudomonadati</taxon>
        <taxon>Pseudomonadota</taxon>
        <taxon>Alphaproteobacteria</taxon>
        <taxon>Rhodobacterales</taxon>
        <taxon>Paracoccaceae</taxon>
        <taxon>Litorisediminicola</taxon>
    </lineage>
</organism>
<protein>
    <submittedName>
        <fullName evidence="3">Universal stress protein</fullName>
    </submittedName>
</protein>
<dbReference type="CDD" id="cd00293">
    <property type="entry name" value="USP-like"/>
    <property type="match status" value="1"/>
</dbReference>
<dbReference type="InterPro" id="IPR006015">
    <property type="entry name" value="Universal_stress_UspA"/>
</dbReference>